<dbReference type="OrthoDB" id="266943at2"/>
<gene>
    <name evidence="1" type="ORF">DSM3645_29491</name>
</gene>
<reference evidence="1 2" key="1">
    <citation type="submission" date="2006-02" db="EMBL/GenBank/DDBJ databases">
        <authorList>
            <person name="Amann R."/>
            <person name="Ferriera S."/>
            <person name="Johnson J."/>
            <person name="Kravitz S."/>
            <person name="Halpern A."/>
            <person name="Remington K."/>
            <person name="Beeson K."/>
            <person name="Tran B."/>
            <person name="Rogers Y.-H."/>
            <person name="Friedman R."/>
            <person name="Venter J.C."/>
        </authorList>
    </citation>
    <scope>NUCLEOTIDE SEQUENCE [LARGE SCALE GENOMIC DNA]</scope>
    <source>
        <strain evidence="1 2">DSM 3645</strain>
    </source>
</reference>
<organism evidence="1 2">
    <name type="scientific">Blastopirellula marina DSM 3645</name>
    <dbReference type="NCBI Taxonomy" id="314230"/>
    <lineage>
        <taxon>Bacteria</taxon>
        <taxon>Pseudomonadati</taxon>
        <taxon>Planctomycetota</taxon>
        <taxon>Planctomycetia</taxon>
        <taxon>Pirellulales</taxon>
        <taxon>Pirellulaceae</taxon>
        <taxon>Blastopirellula</taxon>
    </lineage>
</organism>
<evidence type="ECO:0008006" key="3">
    <source>
        <dbReference type="Google" id="ProtNLM"/>
    </source>
</evidence>
<evidence type="ECO:0000313" key="1">
    <source>
        <dbReference type="EMBL" id="EAQ77302.1"/>
    </source>
</evidence>
<accession>A4A1T6</accession>
<sequence>MKNLLVHLCNSSRTKSVVETAVKLASVAQARIRGVSILDTRTFFEKAGIESAAYAGVEATRMTLTHRRQMQSREEFLSVCRSSRVHCDVVDVRGDPIELLADEAKYNDLTIVSYGRTPHRHDVGLSAHELMELAQRGAHPLLVLRRKPVELDRVLLIYDGSNASSRSIRSFLSQHAAYLGNQYRLLCVGEAASPQSGAYRAMLQYCRSRMETLEVGCLPGSPVKTAAKYAQKWEADLLVLGVARTSSWWGSPFGQLGSDILQHTELAIYAYA</sequence>
<dbReference type="HOGENOM" id="CLU_1021824_0_0_0"/>
<dbReference type="STRING" id="314230.DSM3645_29491"/>
<dbReference type="eggNOG" id="COG0589">
    <property type="taxonomic scope" value="Bacteria"/>
</dbReference>
<dbReference type="AlphaFoldDB" id="A4A1T6"/>
<dbReference type="SUPFAM" id="SSF52402">
    <property type="entry name" value="Adenine nucleotide alpha hydrolases-like"/>
    <property type="match status" value="2"/>
</dbReference>
<dbReference type="Gene3D" id="3.40.50.12370">
    <property type="match status" value="1"/>
</dbReference>
<dbReference type="Proteomes" id="UP000004358">
    <property type="component" value="Unassembled WGS sequence"/>
</dbReference>
<comment type="caution">
    <text evidence="1">The sequence shown here is derived from an EMBL/GenBank/DDBJ whole genome shotgun (WGS) entry which is preliminary data.</text>
</comment>
<evidence type="ECO:0000313" key="2">
    <source>
        <dbReference type="Proteomes" id="UP000004358"/>
    </source>
</evidence>
<dbReference type="EMBL" id="AANZ01000037">
    <property type="protein sequence ID" value="EAQ77302.1"/>
    <property type="molecule type" value="Genomic_DNA"/>
</dbReference>
<name>A4A1T6_9BACT</name>
<proteinExistence type="predicted"/>
<protein>
    <recommendedName>
        <fullName evidence="3">UspA domain-containing protein</fullName>
    </recommendedName>
</protein>
<dbReference type="RefSeq" id="WP_002653757.1">
    <property type="nucleotide sequence ID" value="NZ_CH672376.1"/>
</dbReference>